<evidence type="ECO:0000313" key="7">
    <source>
        <dbReference type="EMBL" id="GBG93423.1"/>
    </source>
</evidence>
<dbReference type="GO" id="GO:0016757">
    <property type="term" value="F:glycosyltransferase activity"/>
    <property type="evidence" value="ECO:0007669"/>
    <property type="project" value="InterPro"/>
</dbReference>
<dbReference type="AlphaFoldDB" id="A0A388MFW6"/>
<keyword evidence="5" id="KW-1133">Transmembrane helix</keyword>
<feature type="non-terminal residue" evidence="7">
    <location>
        <position position="1"/>
    </location>
</feature>
<sequence length="1181" mass="133730">FAESTTAMALFGYRRSTNVRRQSYPPVGPLKFPWACLVLCVVLWLLLLIIFSLSSPWESGISFASDHLARNDDKNYRLPSRHGRGWSVQHGLVTTNEEEDEGKEEKEEENVACDRNLYRSNELLRDNQVTLLVNGFSETRIPILRENMRKYSQSAVVRAIYILWGNTSTPTLSISEEMFPSDGAPIRVIRQRSTSLNARFLPRTFIDTAVVVICDDDITIEEAALDLALKIWQDNRDSIVGFFPRSHAYDVELQSWKYVKHPDRYSIMLTKLMLLSTQYLFDYTCSSPRGVREYVEKMVNCEDIAMNFLVSSASKKGPVLVAGSPRDWGDARNSETELSEGALSSRGTHKDNRGKCITEFSRLWGGMKLRYSFAKAIAEVDESSMCSKFGYLINCDTVAMTKLEARRVVGEHVVVKRERYAYATLIGSVELVHAALVLAQSLRSTGTPHHLVLMVDSSGDLQIKGPGRRRRKLSREEKRQRELLKLLRAHYDEVRAIKSVENPYDVDGFNKINAWLLTEYAKVVYIDVDTLVLDNIDELFGRPELTAAPDVYFGTRFNSGLMVIEPSNATYLSLVTSIHKIPSYNRGDQGFLNGFFDGWFEMSIKHRLPFRFNAVLFFPEHYHPPGWYDVNHAAEYLHLGRERAEGGGRGDEGGKGTVGREGVGGSEAPIRVVHFANPWFKPWKPTVNVTGNVWCAAWHQVAEALEQNSWLPLDPDTFSPVLFVPHPQRYPSYHRLMLSRIDPMVTPVFSSSLSSNSSSSSSSFSASTDHSLMSAAVPRHVPAEPPPPMWFTPSKELLVTLVTERTITAAGVWAASYKQHHSFSTFRRIMLIVPSTLRRDIWQPLIPFFNYVRVVPPLKVETQDRSQTRALDLIQMHATGMAKEQDDGRKAQGSRNVGKAAAIREGEGGANTEEIVATGERLANTTIELGEEFLILHLWNLTEWWKVVYVNPLSLFVDNVNSLFDYLPFAATPCVFPPDQFSSRVMVIQPSTDLFHDLLQKATYLPNSRGPNAEGFLNEYFYDWYHRSPKHRISLSFNVNMWFKEGMMKFFTPMKILSFDAEMTPWDGTVQHQSSDRRAAVKLWQRTLCSLEQKARPQIKAVEHLCANLELLQGFQLDRRSRLCNAETAMARLLQVISGQCVTAMHNVDDQGAARDIRPVCYANAEMVSLLQVIPGQSVIA</sequence>
<gene>
    <name evidence="7" type="ORF">CBR_g69680</name>
</gene>
<keyword evidence="2" id="KW-0808">Transferase</keyword>
<comment type="similarity">
    <text evidence="1">Belongs to the glycosyltransferase 64 family.</text>
</comment>
<dbReference type="Gene3D" id="3.90.550.10">
    <property type="entry name" value="Spore Coat Polysaccharide Biosynthesis Protein SpsA, Chain A"/>
    <property type="match status" value="3"/>
</dbReference>
<dbReference type="Gramene" id="GBG93423">
    <property type="protein sequence ID" value="GBG93423"/>
    <property type="gene ID" value="CBR_g69680"/>
</dbReference>
<feature type="region of interest" description="Disordered" evidence="4">
    <location>
        <begin position="644"/>
        <end position="663"/>
    </location>
</feature>
<keyword evidence="8" id="KW-1185">Reference proteome</keyword>
<evidence type="ECO:0000313" key="8">
    <source>
        <dbReference type="Proteomes" id="UP000265515"/>
    </source>
</evidence>
<evidence type="ECO:0000256" key="1">
    <source>
        <dbReference type="ARBA" id="ARBA00008700"/>
    </source>
</evidence>
<keyword evidence="3" id="KW-1015">Disulfide bond</keyword>
<dbReference type="InterPro" id="IPR029044">
    <property type="entry name" value="Nucleotide-diphossugar_trans"/>
</dbReference>
<feature type="region of interest" description="Disordered" evidence="4">
    <location>
        <begin position="329"/>
        <end position="351"/>
    </location>
</feature>
<dbReference type="PANTHER" id="PTHR48409">
    <property type="entry name" value="GLYCOSYLTRANSFERASE FAMILY PROTEIN 64 C3"/>
    <property type="match status" value="1"/>
</dbReference>
<dbReference type="SUPFAM" id="SSF53448">
    <property type="entry name" value="Nucleotide-diphospho-sugar transferases"/>
    <property type="match status" value="3"/>
</dbReference>
<dbReference type="EMBL" id="BFEA01001748">
    <property type="protein sequence ID" value="GBG93423.1"/>
    <property type="molecule type" value="Genomic_DNA"/>
</dbReference>
<feature type="transmembrane region" description="Helical" evidence="5">
    <location>
        <begin position="32"/>
        <end position="53"/>
    </location>
</feature>
<protein>
    <recommendedName>
        <fullName evidence="6">Glycosyl transferase 64 domain-containing protein</fullName>
    </recommendedName>
</protein>
<organism evidence="7 8">
    <name type="scientific">Chara braunii</name>
    <name type="common">Braun's stonewort</name>
    <dbReference type="NCBI Taxonomy" id="69332"/>
    <lineage>
        <taxon>Eukaryota</taxon>
        <taxon>Viridiplantae</taxon>
        <taxon>Streptophyta</taxon>
        <taxon>Charophyceae</taxon>
        <taxon>Charales</taxon>
        <taxon>Characeae</taxon>
        <taxon>Chara</taxon>
    </lineage>
</organism>
<proteinExistence type="inferred from homology"/>
<feature type="domain" description="Glycosyl transferase 64" evidence="6">
    <location>
        <begin position="130"/>
        <end position="375"/>
    </location>
</feature>
<reference evidence="7 8" key="1">
    <citation type="journal article" date="2018" name="Cell">
        <title>The Chara Genome: Secondary Complexity and Implications for Plant Terrestrialization.</title>
        <authorList>
            <person name="Nishiyama T."/>
            <person name="Sakayama H."/>
            <person name="Vries J.D."/>
            <person name="Buschmann H."/>
            <person name="Saint-Marcoux D."/>
            <person name="Ullrich K.K."/>
            <person name="Haas F.B."/>
            <person name="Vanderstraeten L."/>
            <person name="Becker D."/>
            <person name="Lang D."/>
            <person name="Vosolsobe S."/>
            <person name="Rombauts S."/>
            <person name="Wilhelmsson P.K.I."/>
            <person name="Janitza P."/>
            <person name="Kern R."/>
            <person name="Heyl A."/>
            <person name="Rumpler F."/>
            <person name="Villalobos L.I.A.C."/>
            <person name="Clay J.M."/>
            <person name="Skokan R."/>
            <person name="Toyoda A."/>
            <person name="Suzuki Y."/>
            <person name="Kagoshima H."/>
            <person name="Schijlen E."/>
            <person name="Tajeshwar N."/>
            <person name="Catarino B."/>
            <person name="Hetherington A.J."/>
            <person name="Saltykova A."/>
            <person name="Bonnot C."/>
            <person name="Breuninger H."/>
            <person name="Symeonidi A."/>
            <person name="Radhakrishnan G.V."/>
            <person name="Van Nieuwerburgh F."/>
            <person name="Deforce D."/>
            <person name="Chang C."/>
            <person name="Karol K.G."/>
            <person name="Hedrich R."/>
            <person name="Ulvskov P."/>
            <person name="Glockner G."/>
            <person name="Delwiche C.F."/>
            <person name="Petrasek J."/>
            <person name="Van de Peer Y."/>
            <person name="Friml J."/>
            <person name="Beilby M."/>
            <person name="Dolan L."/>
            <person name="Kohara Y."/>
            <person name="Sugano S."/>
            <person name="Fujiyama A."/>
            <person name="Delaux P.-M."/>
            <person name="Quint M."/>
            <person name="TheiBen G."/>
            <person name="Hagemann M."/>
            <person name="Harholt J."/>
            <person name="Dunand C."/>
            <person name="Zachgo S."/>
            <person name="Langdale J."/>
            <person name="Maumus F."/>
            <person name="Straeten D.V.D."/>
            <person name="Gould S.B."/>
            <person name="Rensing S.A."/>
        </authorList>
    </citation>
    <scope>NUCLEOTIDE SEQUENCE [LARGE SCALE GENOMIC DNA]</scope>
    <source>
        <strain evidence="7 8">S276</strain>
    </source>
</reference>
<evidence type="ECO:0000256" key="5">
    <source>
        <dbReference type="SAM" id="Phobius"/>
    </source>
</evidence>
<evidence type="ECO:0000259" key="6">
    <source>
        <dbReference type="Pfam" id="PF09258"/>
    </source>
</evidence>
<keyword evidence="5" id="KW-0472">Membrane</keyword>
<dbReference type="InterPro" id="IPR015338">
    <property type="entry name" value="GT64_dom"/>
</dbReference>
<dbReference type="Proteomes" id="UP000265515">
    <property type="component" value="Unassembled WGS sequence"/>
</dbReference>
<evidence type="ECO:0000256" key="3">
    <source>
        <dbReference type="ARBA" id="ARBA00023157"/>
    </source>
</evidence>
<dbReference type="InterPro" id="IPR053318">
    <property type="entry name" value="GT64"/>
</dbReference>
<dbReference type="PANTHER" id="PTHR48409:SF1">
    <property type="entry name" value="GLYCOSYLTRANSFERASE FAMILY PROTEIN 64 C3"/>
    <property type="match status" value="1"/>
</dbReference>
<dbReference type="OMA" id="AVMICDD"/>
<dbReference type="GO" id="GO:0016020">
    <property type="term" value="C:membrane"/>
    <property type="evidence" value="ECO:0007669"/>
    <property type="project" value="InterPro"/>
</dbReference>
<accession>A0A388MFW6</accession>
<evidence type="ECO:0000256" key="2">
    <source>
        <dbReference type="ARBA" id="ARBA00022679"/>
    </source>
</evidence>
<keyword evidence="5" id="KW-0812">Transmembrane</keyword>
<evidence type="ECO:0000256" key="4">
    <source>
        <dbReference type="SAM" id="MobiDB-lite"/>
    </source>
</evidence>
<feature type="compositionally biased region" description="Basic and acidic residues" evidence="4">
    <location>
        <begin position="644"/>
        <end position="654"/>
    </location>
</feature>
<comment type="caution">
    <text evidence="7">The sequence shown here is derived from an EMBL/GenBank/DDBJ whole genome shotgun (WGS) entry which is preliminary data.</text>
</comment>
<dbReference type="Pfam" id="PF09258">
    <property type="entry name" value="Glyco_transf_64"/>
    <property type="match status" value="1"/>
</dbReference>
<name>A0A388MFW6_CHABU</name>
<dbReference type="STRING" id="69332.A0A388MFW6"/>
<dbReference type="OrthoDB" id="5954868at2759"/>